<name>A0AAJ4NP78_9GAMM</name>
<evidence type="ECO:0000259" key="3">
    <source>
        <dbReference type="Pfam" id="PF22772"/>
    </source>
</evidence>
<dbReference type="SUPFAM" id="SSF53448">
    <property type="entry name" value="Nucleotide-diphospho-sugar transferases"/>
    <property type="match status" value="2"/>
</dbReference>
<dbReference type="PANTHER" id="PTHR43685">
    <property type="entry name" value="GLYCOSYLTRANSFERASE"/>
    <property type="match status" value="1"/>
</dbReference>
<dbReference type="Pfam" id="PF22772">
    <property type="entry name" value="WsaF_C"/>
    <property type="match status" value="1"/>
</dbReference>
<feature type="domain" description="WsaF N-terminal" evidence="2">
    <location>
        <begin position="111"/>
        <end position="256"/>
    </location>
</feature>
<dbReference type="EMBL" id="CP076680">
    <property type="protein sequence ID" value="QWU99350.1"/>
    <property type="molecule type" value="Genomic_DNA"/>
</dbReference>
<dbReference type="RefSeq" id="WP_149369016.1">
    <property type="nucleotide sequence ID" value="NZ_CP076680.1"/>
</dbReference>
<accession>A0AAJ4NP78</accession>
<keyword evidence="4" id="KW-0328">Glycosyltransferase</keyword>
<dbReference type="PANTHER" id="PTHR43685:SF2">
    <property type="entry name" value="GLYCOSYLTRANSFERASE 2-LIKE DOMAIN-CONTAINING PROTEIN"/>
    <property type="match status" value="1"/>
</dbReference>
<sequence length="1486" mass="170928">MSFLKKKCVTAKLVIFKSAYRIYCKYFRSIKAFKSIAKLMVKLRIFSSETIKNIAEQKDISIKDTEITSKEPKSQISPQELQEDNVVNNGFHLSPPLNIEIDDSLSIKSTINIILPSLRLEHMSGGPNTALIFAAMLSEKRERIRLIASDADFDTSESEKTLDHIEKLVNRKIDRSFFELVNGFDRQVPIYIGMNDIFFATAWWTAQMASYAIKKTVHEKFIYLIQDFEPVLHNASTLQARANETYNFSHIPVVNTQLLLDYFIANQIGKFADPKFCNSALSFEPALDKSYFYPEKNLEKASKRKQLLFYARPTSAHRNLFEMGLEALINVVSSGLLDKDQWDIWAVGEKINSTYLGRGVYLHPLPWMEYSEYAKKVRTADLFLSLMLSPHPSYPPLEMAASGNFAITNSYSVKTESYLNEYSPNLIVAKPETESVTNALALAISKINANLLPPDISGKINLPLNWDQSLYNVIDTLSEYICELRNSPKKEIYYDGYPIYPTSAYELYRKKCRAIRREKNIYRQQKGLITFITSTYNTHPNFLLELNNSIFVQDGGVNFDWLILDNGSTDTETISTLKSISSQNHVKLIRVEENLGIIGGMSYLLNNAQGRYIIPLDSDDILEPDCVNTLTRYILENDYPALLYTDEDKLKMGSFVDYYFKPDWDPVLFSNSCYIAHLCVINRELALELNCYSDKNSEGCHDWDTFTRFMNANCTPVHISEVLYSWRMHENSTSGNVYSKNYLEKSHFNVLNKIIDHKKLSHLSVTHSTLFKHNIDWKFVNNTNNKNIKCDHLNVNSNFELITLAEHIKLSNSKFLHILWDDVIPDNNDWISEASVIKDLFPDTVMIGGTIHCDNKVLGGPMVFGFEAAVACPDKGRLIDDPGYMAQMFKSRSVSCVSGAHCILDIDFLKKIMPILIRHNVTIEMLSIWVGGLAIEYKKRIVFSPFMKAESGFIPEENTLQQDISYFISRFWKNFPDNRYYSQHLGLRFETAYTPVSRESNQKVLDELKNQKLIYREWLKLRLKDRHAEYSSYKSNISIDIVTTIYANTNLELFIELANSISSQSFYNYKWIIVAHGDVSKELLEYIKNLELAIVLVIESKPLEIIEAMNIALNNCSNDYFIPIDSDDLITSDALAVITFFIKKYNYPDLVYSDEDLIDDNGVKFPYLRGDFDSVLNGESSYIWHLCAINRKTAIDLGIYLDIDATWCHDWNTITKFMYANKRIEHIPEILYHWRQHDDSTTNNSEGSSHSLNSVKFILDRRIKQCDNPKLFYVAEWPIFRGSKELYIARKSNHLPKFILAQELNKSDLESDSQSIIISIANGVTIDDKTKLEVVRLFELYPQLGAVGGIVKNSKNYIVDSCHTISRDGFIESPWEGHLEGYLGDYSLANKPQTVFSTGKTLSFYRSSTLLELSNRNSINFSDLLSEHDFISVALNLTDWKIAFSPLIVGKANCEYYHLKKEYPHRLNNIKINNIMSRYNYLKEFK</sequence>
<dbReference type="Gene3D" id="3.40.50.2000">
    <property type="entry name" value="Glycogen Phosphorylase B"/>
    <property type="match status" value="1"/>
</dbReference>
<dbReference type="EC" id="2.4.-.-" evidence="4"/>
<organism evidence="4 5">
    <name type="scientific">Francisella salimarina</name>
    <dbReference type="NCBI Taxonomy" id="2599927"/>
    <lineage>
        <taxon>Bacteria</taxon>
        <taxon>Pseudomonadati</taxon>
        <taxon>Pseudomonadota</taxon>
        <taxon>Gammaproteobacteria</taxon>
        <taxon>Thiotrichales</taxon>
        <taxon>Francisellaceae</taxon>
        <taxon>Francisella</taxon>
    </lineage>
</organism>
<dbReference type="Pfam" id="PF21374">
    <property type="entry name" value="WsaF_N"/>
    <property type="match status" value="1"/>
</dbReference>
<proteinExistence type="predicted"/>
<feature type="domain" description="Glycosyltransferase 2-like" evidence="1">
    <location>
        <begin position="1053"/>
        <end position="1147"/>
    </location>
</feature>
<feature type="domain" description="WsaF C-terminal" evidence="3">
    <location>
        <begin position="305"/>
        <end position="440"/>
    </location>
</feature>
<dbReference type="KEGG" id="fsr:KQR59_00255"/>
<evidence type="ECO:0000259" key="2">
    <source>
        <dbReference type="Pfam" id="PF21374"/>
    </source>
</evidence>
<dbReference type="Pfam" id="PF00535">
    <property type="entry name" value="Glycos_transf_2"/>
    <property type="match status" value="2"/>
</dbReference>
<feature type="domain" description="Glycosyltransferase 2-like" evidence="1">
    <location>
        <begin position="531"/>
        <end position="639"/>
    </location>
</feature>
<reference evidence="4 5" key="1">
    <citation type="submission" date="2021-06" db="EMBL/GenBank/DDBJ databases">
        <title>Ulceroglandular infection and bacteremia caused by Francisella salimarina in an immunocompromised patient, France.</title>
        <authorList>
            <person name="Hennebique A."/>
            <person name="Caspar Y."/>
            <person name="Maurin M."/>
            <person name="Boisset S."/>
            <person name="Pelloux I."/>
            <person name="Gallego-Hernanz M.P."/>
            <person name="Burucoa C."/>
            <person name="Cazenave-Roblot F."/>
            <person name="Plouzeau C."/>
            <person name="Rammaert B."/>
        </authorList>
    </citation>
    <scope>NUCLEOTIDE SEQUENCE [LARGE SCALE GENOMIC DNA]</scope>
    <source>
        <strain evidence="4 5">CHUGA-F75</strain>
    </source>
</reference>
<dbReference type="GO" id="GO:0016757">
    <property type="term" value="F:glycosyltransferase activity"/>
    <property type="evidence" value="ECO:0007669"/>
    <property type="project" value="UniProtKB-KW"/>
</dbReference>
<dbReference type="Proteomes" id="UP000683421">
    <property type="component" value="Chromosome"/>
</dbReference>
<dbReference type="Gene3D" id="3.90.550.10">
    <property type="entry name" value="Spore Coat Polysaccharide Biosynthesis Protein SpsA, Chain A"/>
    <property type="match status" value="2"/>
</dbReference>
<evidence type="ECO:0000313" key="5">
    <source>
        <dbReference type="Proteomes" id="UP000683421"/>
    </source>
</evidence>
<evidence type="ECO:0000313" key="4">
    <source>
        <dbReference type="EMBL" id="QWU99350.1"/>
    </source>
</evidence>
<dbReference type="GO" id="GO:0030247">
    <property type="term" value="F:polysaccharide binding"/>
    <property type="evidence" value="ECO:0007669"/>
    <property type="project" value="InterPro"/>
</dbReference>
<dbReference type="InterPro" id="IPR029044">
    <property type="entry name" value="Nucleotide-diphossugar_trans"/>
</dbReference>
<evidence type="ECO:0000259" key="1">
    <source>
        <dbReference type="Pfam" id="PF00535"/>
    </source>
</evidence>
<dbReference type="InterPro" id="IPR001173">
    <property type="entry name" value="Glyco_trans_2-like"/>
</dbReference>
<dbReference type="InterPro" id="IPR055050">
    <property type="entry name" value="WsaF_C"/>
</dbReference>
<keyword evidence="4" id="KW-0808">Transferase</keyword>
<gene>
    <name evidence="4" type="ORF">KQR59_00255</name>
</gene>
<dbReference type="InterPro" id="IPR050834">
    <property type="entry name" value="Glycosyltransf_2"/>
</dbReference>
<dbReference type="Gene3D" id="3.40.50.11090">
    <property type="match status" value="1"/>
</dbReference>
<protein>
    <submittedName>
        <fullName evidence="4">Glycosyltransferase</fullName>
        <ecNumber evidence="4">2.4.-.-</ecNumber>
    </submittedName>
</protein>
<dbReference type="InterPro" id="IPR048510">
    <property type="entry name" value="WsaF_N"/>
</dbReference>
<keyword evidence="5" id="KW-1185">Reference proteome</keyword>